<feature type="domain" description="Sucrose phosphatase-like" evidence="2">
    <location>
        <begin position="4"/>
        <end position="223"/>
    </location>
</feature>
<evidence type="ECO:0000256" key="1">
    <source>
        <dbReference type="ARBA" id="ARBA00022801"/>
    </source>
</evidence>
<comment type="caution">
    <text evidence="3">The sequence shown here is derived from an EMBL/GenBank/DDBJ whole genome shotgun (WGS) entry which is preliminary data.</text>
</comment>
<dbReference type="Gene3D" id="3.90.1070.10">
    <property type="match status" value="1"/>
</dbReference>
<organism evidence="3">
    <name type="scientific">marine sediment metagenome</name>
    <dbReference type="NCBI Taxonomy" id="412755"/>
    <lineage>
        <taxon>unclassified sequences</taxon>
        <taxon>metagenomes</taxon>
        <taxon>ecological metagenomes</taxon>
    </lineage>
</organism>
<dbReference type="GO" id="GO:0016787">
    <property type="term" value="F:hydrolase activity"/>
    <property type="evidence" value="ECO:0007669"/>
    <property type="project" value="UniProtKB-KW"/>
</dbReference>
<dbReference type="PANTHER" id="PTHR46521:SF4">
    <property type="entry name" value="SUCROSE-PHOSPHATASE 2-RELATED"/>
    <property type="match status" value="1"/>
</dbReference>
<evidence type="ECO:0000259" key="2">
    <source>
        <dbReference type="Pfam" id="PF05116"/>
    </source>
</evidence>
<dbReference type="AlphaFoldDB" id="A0A0F9QAF8"/>
<proteinExistence type="predicted"/>
<name>A0A0F9QAF8_9ZZZZ</name>
<sequence length="237" mass="26413">MIAHSEKQAIKNYALPVPDFAITDVGTKIYQIARGKWQQMAEWEQEIDQDWHGKTHADLKQLLKPITELRLQESSKQNTHKLSFYVPLYLDKNSIVARVEAYLKDADIDASLLWSIDEPQNIGLLDVLPKNATKLHAVEFLQKKLNYKLNEVVFAGDSGNDLPVLTSQVPSVLVNNASAEIKRAALELSKHHKNDNALYIANDGLGPNSGNYSAGVLQGVSHFLPSFINNTKDESAP</sequence>
<dbReference type="InterPro" id="IPR006380">
    <property type="entry name" value="SPP-like_dom"/>
</dbReference>
<accession>A0A0F9QAF8</accession>
<evidence type="ECO:0000313" key="3">
    <source>
        <dbReference type="EMBL" id="KKN34047.1"/>
    </source>
</evidence>
<dbReference type="InterPro" id="IPR051518">
    <property type="entry name" value="Sucrose_Phosphatase"/>
</dbReference>
<dbReference type="PANTHER" id="PTHR46521">
    <property type="entry name" value="SUCROSE-PHOSPHATASE 2-RELATED"/>
    <property type="match status" value="1"/>
</dbReference>
<reference evidence="3" key="1">
    <citation type="journal article" date="2015" name="Nature">
        <title>Complex archaea that bridge the gap between prokaryotes and eukaryotes.</title>
        <authorList>
            <person name="Spang A."/>
            <person name="Saw J.H."/>
            <person name="Jorgensen S.L."/>
            <person name="Zaremba-Niedzwiedzka K."/>
            <person name="Martijn J."/>
            <person name="Lind A.E."/>
            <person name="van Eijk R."/>
            <person name="Schleper C."/>
            <person name="Guy L."/>
            <person name="Ettema T.J."/>
        </authorList>
    </citation>
    <scope>NUCLEOTIDE SEQUENCE</scope>
</reference>
<dbReference type="SUPFAM" id="SSF56784">
    <property type="entry name" value="HAD-like"/>
    <property type="match status" value="1"/>
</dbReference>
<dbReference type="InterPro" id="IPR036412">
    <property type="entry name" value="HAD-like_sf"/>
</dbReference>
<dbReference type="InterPro" id="IPR023214">
    <property type="entry name" value="HAD_sf"/>
</dbReference>
<dbReference type="Pfam" id="PF05116">
    <property type="entry name" value="S6PP"/>
    <property type="match status" value="1"/>
</dbReference>
<gene>
    <name evidence="3" type="ORF">LCGC14_0797690</name>
</gene>
<keyword evidence="1" id="KW-0378">Hydrolase</keyword>
<dbReference type="Gene3D" id="3.40.50.1000">
    <property type="entry name" value="HAD superfamily/HAD-like"/>
    <property type="match status" value="1"/>
</dbReference>
<dbReference type="EMBL" id="LAZR01002133">
    <property type="protein sequence ID" value="KKN34047.1"/>
    <property type="molecule type" value="Genomic_DNA"/>
</dbReference>
<protein>
    <recommendedName>
        <fullName evidence="2">Sucrose phosphatase-like domain-containing protein</fullName>
    </recommendedName>
</protein>